<dbReference type="Proteomes" id="UP000199001">
    <property type="component" value="Unassembled WGS sequence"/>
</dbReference>
<accession>A0A1C6U4Y1</accession>
<dbReference type="AlphaFoldDB" id="A0A1C6U4Y1"/>
<dbReference type="STRING" id="47855.GA0070606_1394"/>
<organism evidence="2 3">
    <name type="scientific">Micromonospora citrea</name>
    <dbReference type="NCBI Taxonomy" id="47855"/>
    <lineage>
        <taxon>Bacteria</taxon>
        <taxon>Bacillati</taxon>
        <taxon>Actinomycetota</taxon>
        <taxon>Actinomycetes</taxon>
        <taxon>Micromonosporales</taxon>
        <taxon>Micromonosporaceae</taxon>
        <taxon>Micromonospora</taxon>
    </lineage>
</organism>
<dbReference type="EMBL" id="FMHZ01000002">
    <property type="protein sequence ID" value="SCL48968.1"/>
    <property type="molecule type" value="Genomic_DNA"/>
</dbReference>
<evidence type="ECO:0000313" key="3">
    <source>
        <dbReference type="Proteomes" id="UP000199001"/>
    </source>
</evidence>
<feature type="region of interest" description="Disordered" evidence="1">
    <location>
        <begin position="1"/>
        <end position="62"/>
    </location>
</feature>
<protein>
    <recommendedName>
        <fullName evidence="4">GTPase activator</fullName>
    </recommendedName>
</protein>
<evidence type="ECO:0000313" key="2">
    <source>
        <dbReference type="EMBL" id="SCL48968.1"/>
    </source>
</evidence>
<keyword evidence="3" id="KW-1185">Reference proteome</keyword>
<dbReference type="OrthoDB" id="3403257at2"/>
<evidence type="ECO:0000256" key="1">
    <source>
        <dbReference type="SAM" id="MobiDB-lite"/>
    </source>
</evidence>
<reference evidence="3" key="1">
    <citation type="submission" date="2016-06" db="EMBL/GenBank/DDBJ databases">
        <authorList>
            <person name="Varghese N."/>
            <person name="Submissions Spin"/>
        </authorList>
    </citation>
    <scope>NUCLEOTIDE SEQUENCE [LARGE SCALE GENOMIC DNA]</scope>
    <source>
        <strain evidence="3">DSM 43903</strain>
    </source>
</reference>
<sequence>MSEQRQQRPGDEMPGVPQDAAARETREAQEAHGGSMAPGLVDDTGHPVAPAPTRTPEDAVGG</sequence>
<gene>
    <name evidence="2" type="ORF">GA0070606_1394</name>
</gene>
<evidence type="ECO:0008006" key="4">
    <source>
        <dbReference type="Google" id="ProtNLM"/>
    </source>
</evidence>
<name>A0A1C6U4Y1_9ACTN</name>
<feature type="compositionally biased region" description="Basic and acidic residues" evidence="1">
    <location>
        <begin position="1"/>
        <end position="11"/>
    </location>
</feature>
<dbReference type="RefSeq" id="WP_091096086.1">
    <property type="nucleotide sequence ID" value="NZ_FMHZ01000002.1"/>
</dbReference>
<feature type="compositionally biased region" description="Basic and acidic residues" evidence="1">
    <location>
        <begin position="21"/>
        <end position="30"/>
    </location>
</feature>
<proteinExistence type="predicted"/>